<dbReference type="EMBL" id="JAHGAW010000014">
    <property type="protein sequence ID" value="MBT2189082.1"/>
    <property type="molecule type" value="Genomic_DNA"/>
</dbReference>
<keyword evidence="2" id="KW-0472">Membrane</keyword>
<gene>
    <name evidence="4" type="primary">cpaB</name>
    <name evidence="4" type="ORF">KK488_19210</name>
</gene>
<feature type="region of interest" description="Disordered" evidence="1">
    <location>
        <begin position="268"/>
        <end position="292"/>
    </location>
</feature>
<dbReference type="Proteomes" id="UP001138757">
    <property type="component" value="Unassembled WGS sequence"/>
</dbReference>
<sequence>MTPLLRSILFGIGALALIAGIFVGFIWLRSGASMDRLAVADTRKMVLVAARPIDAGTLLRAGDFVWRPVVTAQPQPGSFVQGINTETELVGALTRRNLSAGEVLTAAALLRPDERGFLAATLVPGFRAVTIPVDARQSASGLVLPGDRVDVILVQTIDGVSPARKTVSETLLSDARVVAVGHALGLTQKPAKQRSSSTLSDSSATSSGSVTPQTITLEARPLEVQRVVVAGQIGTLELALRPLGDRTGATSLSPPVWAGDVSAALAGLPPPPSPLSRRQSLPSAPSVSRDILPVSPPSVLIIRGSGGGNK</sequence>
<dbReference type="RefSeq" id="WP_214625335.1">
    <property type="nucleotide sequence ID" value="NZ_JAHGAW010000014.1"/>
</dbReference>
<dbReference type="AlphaFoldDB" id="A0A9X1DFN8"/>
<comment type="caution">
    <text evidence="4">The sequence shown here is derived from an EMBL/GenBank/DDBJ whole genome shotgun (WGS) entry which is preliminary data.</text>
</comment>
<keyword evidence="5" id="KW-1185">Reference proteome</keyword>
<feature type="domain" description="SAF" evidence="3">
    <location>
        <begin position="44"/>
        <end position="110"/>
    </location>
</feature>
<evidence type="ECO:0000313" key="4">
    <source>
        <dbReference type="EMBL" id="MBT2189082.1"/>
    </source>
</evidence>
<keyword evidence="2" id="KW-0812">Transmembrane</keyword>
<feature type="region of interest" description="Disordered" evidence="1">
    <location>
        <begin position="189"/>
        <end position="212"/>
    </location>
</feature>
<accession>A0A9X1DFN8</accession>
<protein>
    <submittedName>
        <fullName evidence="4">Flp pilus assembly protein CpaB</fullName>
    </submittedName>
</protein>
<dbReference type="InterPro" id="IPR031571">
    <property type="entry name" value="RcpC_dom"/>
</dbReference>
<dbReference type="SMART" id="SM00858">
    <property type="entry name" value="SAF"/>
    <property type="match status" value="1"/>
</dbReference>
<dbReference type="InterPro" id="IPR017592">
    <property type="entry name" value="Pilus_assmbl_Flp-typ_CpaB"/>
</dbReference>
<dbReference type="InterPro" id="IPR013974">
    <property type="entry name" value="SAF"/>
</dbReference>
<dbReference type="Pfam" id="PF16976">
    <property type="entry name" value="RcpC"/>
    <property type="match status" value="1"/>
</dbReference>
<evidence type="ECO:0000256" key="2">
    <source>
        <dbReference type="SAM" id="Phobius"/>
    </source>
</evidence>
<organism evidence="4 5">
    <name type="scientific">Sphingobium nicotianae</name>
    <dbReference type="NCBI Taxonomy" id="2782607"/>
    <lineage>
        <taxon>Bacteria</taxon>
        <taxon>Pseudomonadati</taxon>
        <taxon>Pseudomonadota</taxon>
        <taxon>Alphaproteobacteria</taxon>
        <taxon>Sphingomonadales</taxon>
        <taxon>Sphingomonadaceae</taxon>
        <taxon>Sphingobium</taxon>
    </lineage>
</organism>
<proteinExistence type="predicted"/>
<evidence type="ECO:0000259" key="3">
    <source>
        <dbReference type="SMART" id="SM00858"/>
    </source>
</evidence>
<reference evidence="4" key="1">
    <citation type="submission" date="2021-05" db="EMBL/GenBank/DDBJ databases">
        <title>Genome of Sphingobium sp. strain.</title>
        <authorList>
            <person name="Fan R."/>
        </authorList>
    </citation>
    <scope>NUCLEOTIDE SEQUENCE</scope>
    <source>
        <strain evidence="4">H33</strain>
    </source>
</reference>
<dbReference type="NCBIfam" id="TIGR03177">
    <property type="entry name" value="pilus_cpaB"/>
    <property type="match status" value="1"/>
</dbReference>
<dbReference type="Gene3D" id="3.90.1210.10">
    <property type="entry name" value="Antifreeze-like/N-acetylneuraminic acid synthase C-terminal domain"/>
    <property type="match status" value="1"/>
</dbReference>
<feature type="transmembrane region" description="Helical" evidence="2">
    <location>
        <begin position="6"/>
        <end position="28"/>
    </location>
</feature>
<feature type="compositionally biased region" description="Low complexity" evidence="1">
    <location>
        <begin position="275"/>
        <end position="286"/>
    </location>
</feature>
<name>A0A9X1DFN8_9SPHN</name>
<dbReference type="CDD" id="cd11614">
    <property type="entry name" value="SAF_CpaB_FlgA_like"/>
    <property type="match status" value="1"/>
</dbReference>
<dbReference type="Pfam" id="PF08666">
    <property type="entry name" value="SAF"/>
    <property type="match status" value="1"/>
</dbReference>
<keyword evidence="2" id="KW-1133">Transmembrane helix</keyword>
<evidence type="ECO:0000256" key="1">
    <source>
        <dbReference type="SAM" id="MobiDB-lite"/>
    </source>
</evidence>
<feature type="compositionally biased region" description="Low complexity" evidence="1">
    <location>
        <begin position="195"/>
        <end position="211"/>
    </location>
</feature>
<evidence type="ECO:0000313" key="5">
    <source>
        <dbReference type="Proteomes" id="UP001138757"/>
    </source>
</evidence>